<sequence>MSDVEFLCNRIAILDAGRLQCLGSLAQLKQKFGKGYTITVKTYPDKKQDFDYQRDVADNVLKNFPQAEIVHTYEGLLEFRMSRVRMLWSEMFSRMARIKQRFKLQDFFITDTSLEQIFLSVTRKEACDAAAAEAAAEAAAAQAPVIPQLNTVATTLGL</sequence>
<dbReference type="EMBL" id="JARKHS020006593">
    <property type="protein sequence ID" value="KAK8782508.1"/>
    <property type="molecule type" value="Genomic_DNA"/>
</dbReference>
<feature type="domain" description="ABCA1-4-like C-terminal R2 regulatory" evidence="1">
    <location>
        <begin position="33"/>
        <end position="110"/>
    </location>
</feature>
<proteinExistence type="predicted"/>
<gene>
    <name evidence="2" type="ORF">V5799_016151</name>
</gene>
<name>A0AAQ4F789_AMBAM</name>
<dbReference type="GO" id="GO:0140359">
    <property type="term" value="F:ABC-type transporter activity"/>
    <property type="evidence" value="ECO:0007669"/>
    <property type="project" value="InterPro"/>
</dbReference>
<dbReference type="PANTHER" id="PTHR19229">
    <property type="entry name" value="ATP-BINDING CASSETTE TRANSPORTER SUBFAMILY A ABCA"/>
    <property type="match status" value="1"/>
</dbReference>
<dbReference type="InterPro" id="IPR056264">
    <property type="entry name" value="R2_ABCA1-4-like"/>
</dbReference>
<reference evidence="2 3" key="1">
    <citation type="journal article" date="2023" name="Arcadia Sci">
        <title>De novo assembly of a long-read Amblyomma americanum tick genome.</title>
        <authorList>
            <person name="Chou S."/>
            <person name="Poskanzer K.E."/>
            <person name="Rollins M."/>
            <person name="Thuy-Boun P.S."/>
        </authorList>
    </citation>
    <scope>NUCLEOTIDE SEQUENCE [LARGE SCALE GENOMIC DNA]</scope>
    <source>
        <strain evidence="2">F_SG_1</strain>
        <tissue evidence="2">Salivary glands</tissue>
    </source>
</reference>
<keyword evidence="3" id="KW-1185">Reference proteome</keyword>
<organism evidence="2 3">
    <name type="scientific">Amblyomma americanum</name>
    <name type="common">Lone star tick</name>
    <dbReference type="NCBI Taxonomy" id="6943"/>
    <lineage>
        <taxon>Eukaryota</taxon>
        <taxon>Metazoa</taxon>
        <taxon>Ecdysozoa</taxon>
        <taxon>Arthropoda</taxon>
        <taxon>Chelicerata</taxon>
        <taxon>Arachnida</taxon>
        <taxon>Acari</taxon>
        <taxon>Parasitiformes</taxon>
        <taxon>Ixodida</taxon>
        <taxon>Ixodoidea</taxon>
        <taxon>Ixodidae</taxon>
        <taxon>Amblyomminae</taxon>
        <taxon>Amblyomma</taxon>
    </lineage>
</organism>
<protein>
    <recommendedName>
        <fullName evidence="1">ABCA1-4-like C-terminal R2 regulatory domain-containing protein</fullName>
    </recommendedName>
</protein>
<evidence type="ECO:0000313" key="3">
    <source>
        <dbReference type="Proteomes" id="UP001321473"/>
    </source>
</evidence>
<evidence type="ECO:0000259" key="1">
    <source>
        <dbReference type="Pfam" id="PF23321"/>
    </source>
</evidence>
<comment type="caution">
    <text evidence="2">The sequence shown here is derived from an EMBL/GenBank/DDBJ whole genome shotgun (WGS) entry which is preliminary data.</text>
</comment>
<dbReference type="AlphaFoldDB" id="A0AAQ4F789"/>
<dbReference type="GO" id="GO:0016020">
    <property type="term" value="C:membrane"/>
    <property type="evidence" value="ECO:0007669"/>
    <property type="project" value="InterPro"/>
</dbReference>
<dbReference type="InterPro" id="IPR026082">
    <property type="entry name" value="ABCA"/>
</dbReference>
<evidence type="ECO:0000313" key="2">
    <source>
        <dbReference type="EMBL" id="KAK8782508.1"/>
    </source>
</evidence>
<accession>A0AAQ4F789</accession>
<dbReference type="PANTHER" id="PTHR19229:SF250">
    <property type="entry name" value="ABC TRANSPORTER DOMAIN-CONTAINING PROTEIN-RELATED"/>
    <property type="match status" value="1"/>
</dbReference>
<dbReference type="Proteomes" id="UP001321473">
    <property type="component" value="Unassembled WGS sequence"/>
</dbReference>
<dbReference type="GO" id="GO:0005319">
    <property type="term" value="F:lipid transporter activity"/>
    <property type="evidence" value="ECO:0007669"/>
    <property type="project" value="TreeGrafter"/>
</dbReference>
<dbReference type="Pfam" id="PF23321">
    <property type="entry name" value="R1_ABCA1"/>
    <property type="match status" value="1"/>
</dbReference>